<proteinExistence type="predicted"/>
<dbReference type="Proteomes" id="UP000322524">
    <property type="component" value="Unassembled WGS sequence"/>
</dbReference>
<accession>A0A5D4SLG3</accession>
<gene>
    <name evidence="1" type="ORF">FZC76_20725</name>
</gene>
<protein>
    <submittedName>
        <fullName evidence="1">Uncharacterized protein</fullName>
    </submittedName>
</protein>
<reference evidence="1 2" key="1">
    <citation type="submission" date="2019-08" db="EMBL/GenBank/DDBJ databases">
        <title>Bacillus genomes from the desert of Cuatro Cienegas, Coahuila.</title>
        <authorList>
            <person name="Olmedo-Alvarez G."/>
        </authorList>
    </citation>
    <scope>NUCLEOTIDE SEQUENCE [LARGE SCALE GENOMIC DNA]</scope>
    <source>
        <strain evidence="1 2">CH28_1T</strain>
    </source>
</reference>
<dbReference type="EMBL" id="VTEV01000012">
    <property type="protein sequence ID" value="TYS62556.1"/>
    <property type="molecule type" value="Genomic_DNA"/>
</dbReference>
<evidence type="ECO:0000313" key="1">
    <source>
        <dbReference type="EMBL" id="TYS62556.1"/>
    </source>
</evidence>
<name>A0A5D4SLG3_9BACI</name>
<comment type="caution">
    <text evidence="1">The sequence shown here is derived from an EMBL/GenBank/DDBJ whole genome shotgun (WGS) entry which is preliminary data.</text>
</comment>
<organism evidence="1 2">
    <name type="scientific">Sutcliffiella horikoshii</name>
    <dbReference type="NCBI Taxonomy" id="79883"/>
    <lineage>
        <taxon>Bacteria</taxon>
        <taxon>Bacillati</taxon>
        <taxon>Bacillota</taxon>
        <taxon>Bacilli</taxon>
        <taxon>Bacillales</taxon>
        <taxon>Bacillaceae</taxon>
        <taxon>Sutcliffiella</taxon>
    </lineage>
</organism>
<dbReference type="AlphaFoldDB" id="A0A5D4SLG3"/>
<evidence type="ECO:0000313" key="2">
    <source>
        <dbReference type="Proteomes" id="UP000322524"/>
    </source>
</evidence>
<sequence length="136" mass="15442">MTEISTEAVRRFVSVHENLRSTNAEDWANAVHSCRRILKDIADVLYPPMKEPVLAGERTIKIGEDQVINRLIQYVESKSSSNRYEELVGSHLKYLGERLDSVYGAANKGTHAEVSLEEAERYIIYTYLLIGDLLSL</sequence>
<dbReference type="OrthoDB" id="3078494at2"/>